<dbReference type="Proteomes" id="UP001431783">
    <property type="component" value="Unassembled WGS sequence"/>
</dbReference>
<organism evidence="1 2">
    <name type="scientific">Henosepilachna vigintioctopunctata</name>
    <dbReference type="NCBI Taxonomy" id="420089"/>
    <lineage>
        <taxon>Eukaryota</taxon>
        <taxon>Metazoa</taxon>
        <taxon>Ecdysozoa</taxon>
        <taxon>Arthropoda</taxon>
        <taxon>Hexapoda</taxon>
        <taxon>Insecta</taxon>
        <taxon>Pterygota</taxon>
        <taxon>Neoptera</taxon>
        <taxon>Endopterygota</taxon>
        <taxon>Coleoptera</taxon>
        <taxon>Polyphaga</taxon>
        <taxon>Cucujiformia</taxon>
        <taxon>Coccinelloidea</taxon>
        <taxon>Coccinellidae</taxon>
        <taxon>Epilachninae</taxon>
        <taxon>Epilachnini</taxon>
        <taxon>Henosepilachna</taxon>
    </lineage>
</organism>
<reference evidence="1 2" key="1">
    <citation type="submission" date="2023-03" db="EMBL/GenBank/DDBJ databases">
        <title>Genome insight into feeding habits of ladybird beetles.</title>
        <authorList>
            <person name="Li H.-S."/>
            <person name="Huang Y.-H."/>
            <person name="Pang H."/>
        </authorList>
    </citation>
    <scope>NUCLEOTIDE SEQUENCE [LARGE SCALE GENOMIC DNA]</scope>
    <source>
        <strain evidence="1">SYSU_2023b</strain>
        <tissue evidence="1">Whole body</tissue>
    </source>
</reference>
<name>A0AAW1UKT5_9CUCU</name>
<protein>
    <submittedName>
        <fullName evidence="1">Uncharacterized protein</fullName>
    </submittedName>
</protein>
<dbReference type="AlphaFoldDB" id="A0AAW1UKT5"/>
<accession>A0AAW1UKT5</accession>
<comment type="caution">
    <text evidence="1">The sequence shown here is derived from an EMBL/GenBank/DDBJ whole genome shotgun (WGS) entry which is preliminary data.</text>
</comment>
<evidence type="ECO:0000313" key="1">
    <source>
        <dbReference type="EMBL" id="KAK9884127.1"/>
    </source>
</evidence>
<gene>
    <name evidence="1" type="ORF">WA026_005080</name>
</gene>
<keyword evidence="2" id="KW-1185">Reference proteome</keyword>
<evidence type="ECO:0000313" key="2">
    <source>
        <dbReference type="Proteomes" id="UP001431783"/>
    </source>
</evidence>
<dbReference type="EMBL" id="JARQZJ010000092">
    <property type="protein sequence ID" value="KAK9884127.1"/>
    <property type="molecule type" value="Genomic_DNA"/>
</dbReference>
<proteinExistence type="predicted"/>
<sequence length="87" mass="9928">MWSGTDCEGVNVPSVGPMMITCVKPKKVTLEDIMLKLSSMESKYDILLEKFLKQDKDYRALKTELSGVKKELGEIKNKKPILLIVRR</sequence>